<feature type="compositionally biased region" description="Low complexity" evidence="1">
    <location>
        <begin position="39"/>
        <end position="53"/>
    </location>
</feature>
<gene>
    <name evidence="2" type="ORF">VaNZ11_005208</name>
</gene>
<reference evidence="2 3" key="1">
    <citation type="journal article" date="2023" name="IScience">
        <title>Expanded male sex-determining region conserved during the evolution of homothallism in the green alga Volvox.</title>
        <authorList>
            <person name="Yamamoto K."/>
            <person name="Matsuzaki R."/>
            <person name="Mahakham W."/>
            <person name="Heman W."/>
            <person name="Sekimoto H."/>
            <person name="Kawachi M."/>
            <person name="Minakuchi Y."/>
            <person name="Toyoda A."/>
            <person name="Nozaki H."/>
        </authorList>
    </citation>
    <scope>NUCLEOTIDE SEQUENCE [LARGE SCALE GENOMIC DNA]</scope>
    <source>
        <strain evidence="2 3">NIES-4468</strain>
    </source>
</reference>
<evidence type="ECO:0000256" key="1">
    <source>
        <dbReference type="SAM" id="MobiDB-lite"/>
    </source>
</evidence>
<feature type="region of interest" description="Disordered" evidence="1">
    <location>
        <begin position="263"/>
        <end position="286"/>
    </location>
</feature>
<organism evidence="2 3">
    <name type="scientific">Volvox africanus</name>
    <dbReference type="NCBI Taxonomy" id="51714"/>
    <lineage>
        <taxon>Eukaryota</taxon>
        <taxon>Viridiplantae</taxon>
        <taxon>Chlorophyta</taxon>
        <taxon>core chlorophytes</taxon>
        <taxon>Chlorophyceae</taxon>
        <taxon>CS clade</taxon>
        <taxon>Chlamydomonadales</taxon>
        <taxon>Volvocaceae</taxon>
        <taxon>Volvox</taxon>
    </lineage>
</organism>
<name>A0ABQ5RYR1_9CHLO</name>
<evidence type="ECO:0008006" key="4">
    <source>
        <dbReference type="Google" id="ProtNLM"/>
    </source>
</evidence>
<proteinExistence type="predicted"/>
<feature type="compositionally biased region" description="Low complexity" evidence="1">
    <location>
        <begin position="263"/>
        <end position="281"/>
    </location>
</feature>
<dbReference type="PANTHER" id="PTHR12774">
    <property type="entry name" value="PEROXISOMAL BIOGENESIS FACTOR 19"/>
    <property type="match status" value="1"/>
</dbReference>
<evidence type="ECO:0000313" key="2">
    <source>
        <dbReference type="EMBL" id="GLI62544.1"/>
    </source>
</evidence>
<evidence type="ECO:0000313" key="3">
    <source>
        <dbReference type="Proteomes" id="UP001165090"/>
    </source>
</evidence>
<dbReference type="Proteomes" id="UP001165090">
    <property type="component" value="Unassembled WGS sequence"/>
</dbReference>
<sequence>MASNSLEDLLQEALADFEEPEHGPAADLQVKLEVPSPAPSDSAQAASHAQHADGLTVASAPHHPAPKGLGLGLGLGGSDLLNRRPRNPVGGTATAVAAPADSQRLEQEDVSSGGGATATAKPSQKLRPEAQRLADDVLGFLREAGLGEGIEPRDTFGLEDFFGRAGNLGAAGSSLAAGHGDDAAGLPGLASGISGSTAGPSARAEDDDPFAQLFGRILGGLAPSCGQAGDEGTLPPELSAALQQLKSEISGADVLPTAVASGAGAAPGAGPLTSGSAAGTTGDDDALASSRLRGLAQQTLKTVSQQAKKTRGHVEDASAGRAGAAGPLGGGGLPFGGAASGGGLASILRELGGMGLPGVGGEGGEAAAPAGVNMMVDYIMQHLLSKDVLYGPLKEIRDRYPPWLEANQGTLPAEEFQRYVAQYESVQRVCAHYETSPSDFAKLMTLIQEMQTYGDPPGDIVEEMTGGAGRDINAILNAGEEDGIPAGQQPALDELSSELDKCKVQ</sequence>
<dbReference type="Pfam" id="PF04614">
    <property type="entry name" value="Pex19"/>
    <property type="match status" value="1"/>
</dbReference>
<dbReference type="PANTHER" id="PTHR12774:SF2">
    <property type="entry name" value="PEROXISOMAL BIOGENESIS FACTOR 19"/>
    <property type="match status" value="1"/>
</dbReference>
<feature type="region of interest" description="Disordered" evidence="1">
    <location>
        <begin position="479"/>
        <end position="505"/>
    </location>
</feature>
<dbReference type="EMBL" id="BSDZ01000013">
    <property type="protein sequence ID" value="GLI62544.1"/>
    <property type="molecule type" value="Genomic_DNA"/>
</dbReference>
<dbReference type="Gene3D" id="1.20.120.900">
    <property type="entry name" value="Pex19, mPTS binding domain"/>
    <property type="match status" value="1"/>
</dbReference>
<feature type="region of interest" description="Disordered" evidence="1">
    <location>
        <begin position="1"/>
        <end position="129"/>
    </location>
</feature>
<protein>
    <recommendedName>
        <fullName evidence="4">Peroxin-19</fullName>
    </recommendedName>
</protein>
<dbReference type="InterPro" id="IPR038322">
    <property type="entry name" value="Pex19_C_sf"/>
</dbReference>
<accession>A0ABQ5RYR1</accession>
<dbReference type="InterPro" id="IPR006708">
    <property type="entry name" value="Pex19"/>
</dbReference>
<comment type="caution">
    <text evidence="2">The sequence shown here is derived from an EMBL/GenBank/DDBJ whole genome shotgun (WGS) entry which is preliminary data.</text>
</comment>
<keyword evidence="3" id="KW-1185">Reference proteome</keyword>
<feature type="compositionally biased region" description="Low complexity" evidence="1">
    <location>
        <begin position="88"/>
        <end position="100"/>
    </location>
</feature>